<comment type="caution">
    <text evidence="2">The sequence shown here is derived from an EMBL/GenBank/DDBJ whole genome shotgun (WGS) entry which is preliminary data.</text>
</comment>
<reference evidence="2" key="1">
    <citation type="submission" date="2022-12" db="EMBL/GenBank/DDBJ databases">
        <title>Reference genome sequencing for broad-spectrum identification of bacterial and archaeal isolates by mass spectrometry.</title>
        <authorList>
            <person name="Sekiguchi Y."/>
            <person name="Tourlousse D.M."/>
        </authorList>
    </citation>
    <scope>NUCLEOTIDE SEQUENCE</scope>
    <source>
        <strain evidence="2">14</strain>
    </source>
</reference>
<protein>
    <recommendedName>
        <fullName evidence="1">HEPN domain-containing protein</fullName>
    </recommendedName>
</protein>
<gene>
    <name evidence="2" type="ORF">ARHIZOSPH14_26040</name>
</gene>
<dbReference type="AlphaFoldDB" id="A0A9W6CXD0"/>
<dbReference type="RefSeq" id="WP_281885671.1">
    <property type="nucleotide sequence ID" value="NZ_BSDP01000001.1"/>
</dbReference>
<evidence type="ECO:0000313" key="3">
    <source>
        <dbReference type="Proteomes" id="UP001144396"/>
    </source>
</evidence>
<dbReference type="InterPro" id="IPR007842">
    <property type="entry name" value="HEPN_dom"/>
</dbReference>
<keyword evidence="3" id="KW-1185">Reference proteome</keyword>
<accession>A0A9W6CXD0</accession>
<dbReference type="Proteomes" id="UP001144396">
    <property type="component" value="Unassembled WGS sequence"/>
</dbReference>
<dbReference type="EMBL" id="BSDP01000001">
    <property type="protein sequence ID" value="GLI28362.1"/>
    <property type="molecule type" value="Genomic_DNA"/>
</dbReference>
<dbReference type="Gene3D" id="1.20.120.330">
    <property type="entry name" value="Nucleotidyltransferases domain 2"/>
    <property type="match status" value="1"/>
</dbReference>
<organism evidence="2 3">
    <name type="scientific">Agromyces rhizosphaerae</name>
    <dbReference type="NCBI Taxonomy" id="88374"/>
    <lineage>
        <taxon>Bacteria</taxon>
        <taxon>Bacillati</taxon>
        <taxon>Actinomycetota</taxon>
        <taxon>Actinomycetes</taxon>
        <taxon>Micrococcales</taxon>
        <taxon>Microbacteriaceae</taxon>
        <taxon>Agromyces</taxon>
    </lineage>
</organism>
<name>A0A9W6CXD0_9MICO</name>
<feature type="domain" description="HEPN" evidence="1">
    <location>
        <begin position="28"/>
        <end position="143"/>
    </location>
</feature>
<evidence type="ECO:0000313" key="2">
    <source>
        <dbReference type="EMBL" id="GLI28362.1"/>
    </source>
</evidence>
<sequence length="151" mass="16125">MADRPAVIERMLRSKRLERVDENPAHARDVLAVAQQHVATARALAGTDDVAMAFTAAYDGARKALTAVLAHEGVRVRAMGGAHRNTGLAAAAYLDDAPDAMAEFEWMRQVRNNTEYPSDDQPTATRADVREAIAAADAIVAACAAWLAARG</sequence>
<evidence type="ECO:0000259" key="1">
    <source>
        <dbReference type="Pfam" id="PF05168"/>
    </source>
</evidence>
<proteinExistence type="predicted"/>
<dbReference type="Pfam" id="PF05168">
    <property type="entry name" value="HEPN"/>
    <property type="match status" value="1"/>
</dbReference>